<dbReference type="InterPro" id="IPR012347">
    <property type="entry name" value="Ferritin-like"/>
</dbReference>
<dbReference type="PANTHER" id="PTHR30458:SF0">
    <property type="entry name" value="1,2-PHENYLACETYL-COA EPOXIDASE, SUBUNIT C"/>
    <property type="match status" value="1"/>
</dbReference>
<dbReference type="EMBL" id="FQUL01000010">
    <property type="protein sequence ID" value="SHE56011.1"/>
    <property type="molecule type" value="Genomic_DNA"/>
</dbReference>
<dbReference type="GO" id="GO:0005829">
    <property type="term" value="C:cytosol"/>
    <property type="evidence" value="ECO:0007669"/>
    <property type="project" value="TreeGrafter"/>
</dbReference>
<sequence length="258" mass="29147">MSPTDSDSDHNKELLCFVLRLGDSTLIASQRLAEWAGIAPTLEEDIAFANVALDLLGQARHLLSYASQLEGKGQSEDDLAFLRDVNQFYNYTIVEIPNGDFAQTCAKMYLFTTFLMLLWDHIARGADQELKAIAQKSINETKYHIEHFGGWLIRLGNGTTYSADRLKEAFEYTWPYVSEFFSPDPCISRLAPTIEIDLAVVQNLWLEEISPTFLAAKLPTIEISRFISNGKIGLHSEHLGHILAEMQFLQRAYPGGRW</sequence>
<dbReference type="AlphaFoldDB" id="A0A1M4UGY0"/>
<evidence type="ECO:0000313" key="1">
    <source>
        <dbReference type="EMBL" id="SHE56011.1"/>
    </source>
</evidence>
<dbReference type="InterPro" id="IPR009078">
    <property type="entry name" value="Ferritin-like_SF"/>
</dbReference>
<dbReference type="PANTHER" id="PTHR30458">
    <property type="entry name" value="PHENYLACETIC ACID DEGRADATION PROTEIN PAA"/>
    <property type="match status" value="1"/>
</dbReference>
<dbReference type="OrthoDB" id="9789947at2"/>
<dbReference type="GO" id="GO:0010124">
    <property type="term" value="P:phenylacetate catabolic process"/>
    <property type="evidence" value="ECO:0007669"/>
    <property type="project" value="InterPro"/>
</dbReference>
<dbReference type="Gene3D" id="1.20.1260.10">
    <property type="match status" value="1"/>
</dbReference>
<reference evidence="2" key="1">
    <citation type="submission" date="2016-11" db="EMBL/GenBank/DDBJ databases">
        <authorList>
            <person name="Varghese N."/>
            <person name="Submissions S."/>
        </authorList>
    </citation>
    <scope>NUCLEOTIDE SEQUENCE [LARGE SCALE GENOMIC DNA]</scope>
    <source>
        <strain evidence="2">DSM 19514</strain>
    </source>
</reference>
<dbReference type="NCBIfam" id="TIGR02158">
    <property type="entry name" value="PA_CoA_Oxy3"/>
    <property type="match status" value="1"/>
</dbReference>
<dbReference type="InterPro" id="IPR011882">
    <property type="entry name" value="PaaC"/>
</dbReference>
<dbReference type="InterPro" id="IPR052703">
    <property type="entry name" value="Aromatic_CoA_ox/epox"/>
</dbReference>
<dbReference type="Proteomes" id="UP000184295">
    <property type="component" value="Unassembled WGS sequence"/>
</dbReference>
<evidence type="ECO:0000313" key="2">
    <source>
        <dbReference type="Proteomes" id="UP000184295"/>
    </source>
</evidence>
<organism evidence="1 2">
    <name type="scientific">Ferrithrix thermotolerans DSM 19514</name>
    <dbReference type="NCBI Taxonomy" id="1121881"/>
    <lineage>
        <taxon>Bacteria</taxon>
        <taxon>Bacillati</taxon>
        <taxon>Actinomycetota</taxon>
        <taxon>Acidimicrobiia</taxon>
        <taxon>Acidimicrobiales</taxon>
        <taxon>Acidimicrobiaceae</taxon>
        <taxon>Ferrithrix</taxon>
    </lineage>
</organism>
<name>A0A1M4UGY0_9ACTN</name>
<dbReference type="RefSeq" id="WP_072789391.1">
    <property type="nucleotide sequence ID" value="NZ_FQUL01000010.1"/>
</dbReference>
<proteinExistence type="predicted"/>
<dbReference type="SUPFAM" id="SSF47240">
    <property type="entry name" value="Ferritin-like"/>
    <property type="match status" value="1"/>
</dbReference>
<protein>
    <submittedName>
        <fullName evidence="1">Ring-1,2-phenylacetyl-CoA epoxidase subunit PaaC</fullName>
    </submittedName>
</protein>
<dbReference type="STRING" id="1121881.SAMN02745225_00973"/>
<dbReference type="InterPro" id="IPR007814">
    <property type="entry name" value="PaaA_PaaC"/>
</dbReference>
<gene>
    <name evidence="1" type="ORF">SAMN02745225_00973</name>
</gene>
<dbReference type="Pfam" id="PF05138">
    <property type="entry name" value="PaaA_PaaC"/>
    <property type="match status" value="1"/>
</dbReference>
<keyword evidence="2" id="KW-1185">Reference proteome</keyword>
<accession>A0A1M4UGY0</accession>